<keyword evidence="3" id="KW-0378">Hydrolase</keyword>
<accession>A0A087D2K8</accession>
<protein>
    <submittedName>
        <fullName evidence="8">Dynamin family protein</fullName>
    </submittedName>
</protein>
<dbReference type="STRING" id="78346.BRUM_0975"/>
<keyword evidence="5" id="KW-0472">Membrane</keyword>
<dbReference type="GO" id="GO:0016020">
    <property type="term" value="C:membrane"/>
    <property type="evidence" value="ECO:0007669"/>
    <property type="project" value="UniProtKB-SubCell"/>
</dbReference>
<keyword evidence="9" id="KW-1185">Reference proteome</keyword>
<dbReference type="Gene3D" id="3.40.50.300">
    <property type="entry name" value="P-loop containing nucleotide triphosphate hydrolases"/>
    <property type="match status" value="1"/>
</dbReference>
<evidence type="ECO:0000256" key="6">
    <source>
        <dbReference type="SAM" id="Coils"/>
    </source>
</evidence>
<evidence type="ECO:0000256" key="1">
    <source>
        <dbReference type="ARBA" id="ARBA00004370"/>
    </source>
</evidence>
<gene>
    <name evidence="8" type="ORF">BRUM_0975</name>
</gene>
<dbReference type="AlphaFoldDB" id="A0A087D2K8"/>
<dbReference type="Pfam" id="PF00350">
    <property type="entry name" value="Dynamin_N"/>
    <property type="match status" value="1"/>
</dbReference>
<sequence length="860" mass="97715">MAEVRIKIQSDPYQEKVRYYSWHGYWREITTSTNPGSGLLGERLVRGFFPFKAEEIVETISKEFGDGGRIQLVFEGSDDEWQELNAICSEGPYASSFDAQRGECYLSNARDVLPEIIEVFKEIQPLVDDAISERRKVSDKIAKFTDVSSDIIPLCVLGNYSAGKSTFINALIGMEILPNGDEPVTARVFQIKRSKDRDRAIIQFSFGDRHYLLRFDLDGLMVNRDFAGDPFYDDLVSKTAQAGTSMAAQMNSALKTLNSYRQSEDGRRISDLISIEVPFSDTDPWPHDREFVIFDTPGSNSASNADHARVLREAMEGLSNGLPIFVAEYSSLDSTDNKKLYQEIEQIPAIDERFAMIVVNKADSADLPKGGFDDDEIGQIMHWSIPSNLYGQGIYFVSSILGLGAKNSGEFMSDNYAEKFEDQQRKYVDPSSRFYKTLYRYDILPGQISRRTNHESETCKDLLLANSGLFCIENEIRLFAERYSAYNKCSRSESLLQEIIDITKEEISVKKQLVEEQKADREEQLEQDKQKLIESLESCCCDEKNASAGGYDDDLNGKISADTWFISADVLNTRQQKITESKREDLDYAHRADAAAEARRSVLPHFADRLGDTFKNDGTIGLADRVNKVADGLKTSTQGLLDDAKDALGKQSEVAKTEKEADRNAADQLFDEIVADYTTYAMRIAQTVDGESQAYLKSCAEQCRQSLYRIATDDDAPLSEEKRREVGEIIINYHDLQLDSVRVPDFNKAEFNEIKLGNQVIFKRDKLFLNKVKDKFNKEIEQCFNDARGEIRSKHIDRFNAWLNELLNQIESNITDYNPVLHDYVEEINQQTTQIDALETKLGILKDRKAYVTRVIDWKD</sequence>
<dbReference type="GO" id="GO:0008053">
    <property type="term" value="P:mitochondrial fusion"/>
    <property type="evidence" value="ECO:0007669"/>
    <property type="project" value="TreeGrafter"/>
</dbReference>
<dbReference type="eggNOG" id="COG0699">
    <property type="taxonomic scope" value="Bacteria"/>
</dbReference>
<dbReference type="PANTHER" id="PTHR10465">
    <property type="entry name" value="TRANSMEMBRANE GTPASE FZO1"/>
    <property type="match status" value="1"/>
</dbReference>
<dbReference type="InterPro" id="IPR045063">
    <property type="entry name" value="Dynamin_N"/>
</dbReference>
<name>A0A087D2K8_BIFRU</name>
<dbReference type="PANTHER" id="PTHR10465:SF0">
    <property type="entry name" value="SARCALUMENIN"/>
    <property type="match status" value="1"/>
</dbReference>
<dbReference type="Proteomes" id="UP000029078">
    <property type="component" value="Unassembled WGS sequence"/>
</dbReference>
<dbReference type="InterPro" id="IPR027094">
    <property type="entry name" value="Mitofusin_fam"/>
</dbReference>
<evidence type="ECO:0000259" key="7">
    <source>
        <dbReference type="Pfam" id="PF00350"/>
    </source>
</evidence>
<evidence type="ECO:0000256" key="2">
    <source>
        <dbReference type="ARBA" id="ARBA00022741"/>
    </source>
</evidence>
<reference evidence="8 9" key="1">
    <citation type="submission" date="2014-03" db="EMBL/GenBank/DDBJ databases">
        <title>Genomics of Bifidobacteria.</title>
        <authorList>
            <person name="Ventura M."/>
            <person name="Milani C."/>
            <person name="Lugli G.A."/>
        </authorList>
    </citation>
    <scope>NUCLEOTIDE SEQUENCE [LARGE SCALE GENOMIC DNA]</scope>
    <source>
        <strain evidence="8 9">LMG 21811</strain>
    </source>
</reference>
<dbReference type="EMBL" id="JGZL01000007">
    <property type="protein sequence ID" value="KFI89758.1"/>
    <property type="molecule type" value="Genomic_DNA"/>
</dbReference>
<dbReference type="RefSeq" id="WP_026645900.1">
    <property type="nucleotide sequence ID" value="NZ_JGZL01000007.1"/>
</dbReference>
<comment type="caution">
    <text evidence="8">The sequence shown here is derived from an EMBL/GenBank/DDBJ whole genome shotgun (WGS) entry which is preliminary data.</text>
</comment>
<keyword evidence="6" id="KW-0175">Coiled coil</keyword>
<keyword evidence="4" id="KW-0342">GTP-binding</keyword>
<organism evidence="8 9">
    <name type="scientific">Bifidobacterium ruminantium</name>
    <dbReference type="NCBI Taxonomy" id="78346"/>
    <lineage>
        <taxon>Bacteria</taxon>
        <taxon>Bacillati</taxon>
        <taxon>Actinomycetota</taxon>
        <taxon>Actinomycetes</taxon>
        <taxon>Bifidobacteriales</taxon>
        <taxon>Bifidobacteriaceae</taxon>
        <taxon>Bifidobacterium</taxon>
    </lineage>
</organism>
<proteinExistence type="predicted"/>
<dbReference type="GO" id="GO:0003924">
    <property type="term" value="F:GTPase activity"/>
    <property type="evidence" value="ECO:0007669"/>
    <property type="project" value="InterPro"/>
</dbReference>
<comment type="subcellular location">
    <subcellularLocation>
        <location evidence="1">Membrane</location>
    </subcellularLocation>
</comment>
<dbReference type="InterPro" id="IPR027417">
    <property type="entry name" value="P-loop_NTPase"/>
</dbReference>
<keyword evidence="2" id="KW-0547">Nucleotide-binding</keyword>
<evidence type="ECO:0000313" key="9">
    <source>
        <dbReference type="Proteomes" id="UP000029078"/>
    </source>
</evidence>
<dbReference type="SUPFAM" id="SSF52540">
    <property type="entry name" value="P-loop containing nucleoside triphosphate hydrolases"/>
    <property type="match status" value="1"/>
</dbReference>
<evidence type="ECO:0000256" key="3">
    <source>
        <dbReference type="ARBA" id="ARBA00022801"/>
    </source>
</evidence>
<evidence type="ECO:0000313" key="8">
    <source>
        <dbReference type="EMBL" id="KFI89758.1"/>
    </source>
</evidence>
<dbReference type="GO" id="GO:0005525">
    <property type="term" value="F:GTP binding"/>
    <property type="evidence" value="ECO:0007669"/>
    <property type="project" value="UniProtKB-KW"/>
</dbReference>
<evidence type="ECO:0000256" key="5">
    <source>
        <dbReference type="ARBA" id="ARBA00023136"/>
    </source>
</evidence>
<feature type="coiled-coil region" evidence="6">
    <location>
        <begin position="821"/>
        <end position="848"/>
    </location>
</feature>
<feature type="domain" description="Dynamin N-terminal" evidence="7">
    <location>
        <begin position="155"/>
        <end position="360"/>
    </location>
</feature>
<evidence type="ECO:0000256" key="4">
    <source>
        <dbReference type="ARBA" id="ARBA00023134"/>
    </source>
</evidence>